<dbReference type="PROSITE" id="PS00059">
    <property type="entry name" value="ADH_ZINC"/>
    <property type="match status" value="1"/>
</dbReference>
<dbReference type="Proteomes" id="UP000533598">
    <property type="component" value="Unassembled WGS sequence"/>
</dbReference>
<accession>A0A7W7CK20</accession>
<dbReference type="InterPro" id="IPR011032">
    <property type="entry name" value="GroES-like_sf"/>
</dbReference>
<keyword evidence="8" id="KW-1185">Reference proteome</keyword>
<proteinExistence type="inferred from homology"/>
<dbReference type="InterPro" id="IPR050129">
    <property type="entry name" value="Zn_alcohol_dh"/>
</dbReference>
<protein>
    <submittedName>
        <fullName evidence="7">D-arabinose 1-dehydrogenase-like Zn-dependent alcohol dehydrogenase</fullName>
    </submittedName>
</protein>
<comment type="caution">
    <text evidence="7">The sequence shown here is derived from an EMBL/GenBank/DDBJ whole genome shotgun (WGS) entry which is preliminary data.</text>
</comment>
<dbReference type="InterPro" id="IPR036291">
    <property type="entry name" value="NAD(P)-bd_dom_sf"/>
</dbReference>
<dbReference type="SUPFAM" id="SSF50129">
    <property type="entry name" value="GroES-like"/>
    <property type="match status" value="1"/>
</dbReference>
<evidence type="ECO:0000256" key="3">
    <source>
        <dbReference type="ARBA" id="ARBA00022833"/>
    </source>
</evidence>
<keyword evidence="3 5" id="KW-0862">Zinc</keyword>
<evidence type="ECO:0000313" key="8">
    <source>
        <dbReference type="Proteomes" id="UP000533598"/>
    </source>
</evidence>
<dbReference type="InterPro" id="IPR013154">
    <property type="entry name" value="ADH-like_N"/>
</dbReference>
<dbReference type="InterPro" id="IPR020843">
    <property type="entry name" value="ER"/>
</dbReference>
<dbReference type="Gene3D" id="3.40.50.720">
    <property type="entry name" value="NAD(P)-binding Rossmann-like Domain"/>
    <property type="match status" value="1"/>
</dbReference>
<evidence type="ECO:0000256" key="1">
    <source>
        <dbReference type="ARBA" id="ARBA00001947"/>
    </source>
</evidence>
<dbReference type="GO" id="GO:0016491">
    <property type="term" value="F:oxidoreductase activity"/>
    <property type="evidence" value="ECO:0007669"/>
    <property type="project" value="UniProtKB-KW"/>
</dbReference>
<organism evidence="7 8">
    <name type="scientific">Crossiella cryophila</name>
    <dbReference type="NCBI Taxonomy" id="43355"/>
    <lineage>
        <taxon>Bacteria</taxon>
        <taxon>Bacillati</taxon>
        <taxon>Actinomycetota</taxon>
        <taxon>Actinomycetes</taxon>
        <taxon>Pseudonocardiales</taxon>
        <taxon>Pseudonocardiaceae</taxon>
        <taxon>Crossiella</taxon>
    </lineage>
</organism>
<reference evidence="7 8" key="1">
    <citation type="submission" date="2020-08" db="EMBL/GenBank/DDBJ databases">
        <title>Sequencing the genomes of 1000 actinobacteria strains.</title>
        <authorList>
            <person name="Klenk H.-P."/>
        </authorList>
    </citation>
    <scope>NUCLEOTIDE SEQUENCE [LARGE SCALE GENOMIC DNA]</scope>
    <source>
        <strain evidence="7 8">DSM 44230</strain>
    </source>
</reference>
<dbReference type="PANTHER" id="PTHR43401">
    <property type="entry name" value="L-THREONINE 3-DEHYDROGENASE"/>
    <property type="match status" value="1"/>
</dbReference>
<evidence type="ECO:0000256" key="2">
    <source>
        <dbReference type="ARBA" id="ARBA00022723"/>
    </source>
</evidence>
<comment type="similarity">
    <text evidence="5">Belongs to the zinc-containing alcohol dehydrogenase family.</text>
</comment>
<evidence type="ECO:0000313" key="7">
    <source>
        <dbReference type="EMBL" id="MBB4680914.1"/>
    </source>
</evidence>
<keyword evidence="2 5" id="KW-0479">Metal-binding</keyword>
<dbReference type="PANTHER" id="PTHR43401:SF2">
    <property type="entry name" value="L-THREONINE 3-DEHYDROGENASE"/>
    <property type="match status" value="1"/>
</dbReference>
<dbReference type="SUPFAM" id="SSF51735">
    <property type="entry name" value="NAD(P)-binding Rossmann-fold domains"/>
    <property type="match status" value="1"/>
</dbReference>
<gene>
    <name evidence="7" type="ORF">HNR67_007032</name>
</gene>
<keyword evidence="4" id="KW-0560">Oxidoreductase</keyword>
<evidence type="ECO:0000259" key="6">
    <source>
        <dbReference type="SMART" id="SM00829"/>
    </source>
</evidence>
<dbReference type="SMART" id="SM00829">
    <property type="entry name" value="PKS_ER"/>
    <property type="match status" value="1"/>
</dbReference>
<dbReference type="EMBL" id="JACHMH010000001">
    <property type="protein sequence ID" value="MBB4680914.1"/>
    <property type="molecule type" value="Genomic_DNA"/>
</dbReference>
<dbReference type="Gene3D" id="3.90.180.10">
    <property type="entry name" value="Medium-chain alcohol dehydrogenases, catalytic domain"/>
    <property type="match status" value="1"/>
</dbReference>
<dbReference type="Pfam" id="PF08240">
    <property type="entry name" value="ADH_N"/>
    <property type="match status" value="1"/>
</dbReference>
<dbReference type="AlphaFoldDB" id="A0A7W7CK20"/>
<dbReference type="RefSeq" id="WP_185007058.1">
    <property type="nucleotide sequence ID" value="NZ_BAAAUI010000030.1"/>
</dbReference>
<dbReference type="GO" id="GO:0008270">
    <property type="term" value="F:zinc ion binding"/>
    <property type="evidence" value="ECO:0007669"/>
    <property type="project" value="InterPro"/>
</dbReference>
<comment type="cofactor">
    <cofactor evidence="1 5">
        <name>Zn(2+)</name>
        <dbReference type="ChEBI" id="CHEBI:29105"/>
    </cofactor>
</comment>
<sequence>MRAARFDLESGKFGLHEIEVPAPGPGQVLVKVAAAGVCLSDVHIIDGSLSGFRTLNGQTVITLGHEVSGTIAEVGADVPDIWQPGARVVLAAGDRCGTCPNCLFHTGFCLLPPARGVSYDGGWADYVVTSHRSVVPLPENVPFEQGSIIPDAVSTPYAALLHKGELKVGQAVGLWGIGGLGVHAVRIARLAGAAPIIAFDPLPVARERALAAGADHAFDPAEPDLTAKVRAVTGGMGLDLAVDLVGHPAARAAADDLLAPHGKLVLVGMTYAPLHLEQAARFNAAQHQVRGAWGSEPQDLHTLVRLVSTGRLDLSGSVTEVLPLDEAPEAVHRLANKIGNPIRIVLKP</sequence>
<name>A0A7W7CK20_9PSEU</name>
<evidence type="ECO:0000256" key="4">
    <source>
        <dbReference type="ARBA" id="ARBA00023002"/>
    </source>
</evidence>
<dbReference type="InterPro" id="IPR002328">
    <property type="entry name" value="ADH_Zn_CS"/>
</dbReference>
<feature type="domain" description="Enoyl reductase (ER)" evidence="6">
    <location>
        <begin position="6"/>
        <end position="346"/>
    </location>
</feature>
<evidence type="ECO:0000256" key="5">
    <source>
        <dbReference type="RuleBase" id="RU361277"/>
    </source>
</evidence>
<dbReference type="Pfam" id="PF00107">
    <property type="entry name" value="ADH_zinc_N"/>
    <property type="match status" value="1"/>
</dbReference>
<dbReference type="InterPro" id="IPR013149">
    <property type="entry name" value="ADH-like_C"/>
</dbReference>
<dbReference type="CDD" id="cd08254">
    <property type="entry name" value="hydroxyacyl_CoA_DH"/>
    <property type="match status" value="1"/>
</dbReference>